<feature type="coiled-coil region" evidence="2">
    <location>
        <begin position="138"/>
        <end position="196"/>
    </location>
</feature>
<dbReference type="Gene3D" id="2.40.30.170">
    <property type="match status" value="1"/>
</dbReference>
<dbReference type="SUPFAM" id="SSF111369">
    <property type="entry name" value="HlyD-like secretion proteins"/>
    <property type="match status" value="1"/>
</dbReference>
<proteinExistence type="inferred from homology"/>
<feature type="region of interest" description="Disordered" evidence="3">
    <location>
        <begin position="376"/>
        <end position="406"/>
    </location>
</feature>
<dbReference type="AlphaFoldDB" id="A0A1X4G3A3"/>
<accession>A0A1X4G3A3</accession>
<keyword evidence="4" id="KW-0472">Membrane</keyword>
<evidence type="ECO:0000313" key="7">
    <source>
        <dbReference type="EMBL" id="OSO88096.1"/>
    </source>
</evidence>
<dbReference type="Pfam" id="PF25954">
    <property type="entry name" value="Beta-barrel_RND_2"/>
    <property type="match status" value="1"/>
</dbReference>
<gene>
    <name evidence="7" type="ORF">B7O87_14375</name>
</gene>
<dbReference type="InterPro" id="IPR006143">
    <property type="entry name" value="RND_pump_MFP"/>
</dbReference>
<reference evidence="8" key="1">
    <citation type="submission" date="2017-04" db="EMBL/GenBank/DDBJ databases">
        <authorList>
            <person name="Abreu V.A."/>
            <person name="Popin R.V."/>
            <person name="Rigonato J."/>
            <person name="Andreote A.P."/>
            <person name="Schaker P.C."/>
            <person name="Hoff-Risseti C."/>
            <person name="Alvarenga D.O."/>
            <person name="Varani A.M."/>
            <person name="Fiore M.F."/>
        </authorList>
    </citation>
    <scope>NUCLEOTIDE SEQUENCE [LARGE SCALE GENOMIC DNA]</scope>
    <source>
        <strain evidence="8">CENA303</strain>
    </source>
</reference>
<dbReference type="Gene3D" id="1.10.287.470">
    <property type="entry name" value="Helix hairpin bin"/>
    <property type="match status" value="1"/>
</dbReference>
<evidence type="ECO:0000259" key="6">
    <source>
        <dbReference type="Pfam" id="PF25954"/>
    </source>
</evidence>
<comment type="similarity">
    <text evidence="1">Belongs to the membrane fusion protein (MFP) (TC 8.A.1) family.</text>
</comment>
<comment type="caution">
    <text evidence="7">The sequence shown here is derived from an EMBL/GenBank/DDBJ whole genome shotgun (WGS) entry which is preliminary data.</text>
</comment>
<keyword evidence="2" id="KW-0175">Coiled coil</keyword>
<feature type="region of interest" description="Disordered" evidence="3">
    <location>
        <begin position="1"/>
        <end position="21"/>
    </location>
</feature>
<dbReference type="NCBIfam" id="TIGR01730">
    <property type="entry name" value="RND_mfp"/>
    <property type="match status" value="1"/>
</dbReference>
<dbReference type="EMBL" id="NBYN01000063">
    <property type="protein sequence ID" value="OSO88096.1"/>
    <property type="molecule type" value="Genomic_DNA"/>
</dbReference>
<dbReference type="Gene3D" id="2.40.50.100">
    <property type="match status" value="1"/>
</dbReference>
<dbReference type="GO" id="GO:1990281">
    <property type="term" value="C:efflux pump complex"/>
    <property type="evidence" value="ECO:0007669"/>
    <property type="project" value="TreeGrafter"/>
</dbReference>
<evidence type="ECO:0000256" key="1">
    <source>
        <dbReference type="ARBA" id="ARBA00009477"/>
    </source>
</evidence>
<name>A0A1X4G3A3_9CYAN</name>
<keyword evidence="4" id="KW-1133">Transmembrane helix</keyword>
<sequence>MDLDSNRPYQGPVDAPPPATKAGGKAVIVVGAVIFLGFLGVMGSRVGKALDKRKATAVERENAVVELAKKLPVEVASPSAMRWKPRIELTGTLRPWREADIGFELSGRLSKLNVQTGDKVKSGSLLAVLDASRAGAQVNQAVAQSKAAEANLALAEDNLKRTEALVLTKSIPEAQAEQARQQVALAKAQLDGARASTSLAQQGAGMHAIVAPFEGVITKAPTAIGAVVNPGVPLIRVEDVSKFRLSASVGEDDAALVKVDSPVTITYQGRTVTGKVIAVIPSLDQATRRAPVEVEVPNDPKSPLLGYGFVRAHIDGKNEVDALRVPAAARRPGSQNEVVRLVGGKAQRTRVSHTVDTDGSWIVTDGLTAGDTLVLNPSDDVKDGDALEVAAPKADKGQAPAPAEKK</sequence>
<feature type="transmembrane region" description="Helical" evidence="4">
    <location>
        <begin position="26"/>
        <end position="44"/>
    </location>
</feature>
<organism evidence="7 8">
    <name type="scientific">Cylindrospermopsis raciborskii CENA303</name>
    <dbReference type="NCBI Taxonomy" id="1170769"/>
    <lineage>
        <taxon>Bacteria</taxon>
        <taxon>Bacillati</taxon>
        <taxon>Cyanobacteriota</taxon>
        <taxon>Cyanophyceae</taxon>
        <taxon>Nostocales</taxon>
        <taxon>Aphanizomenonaceae</taxon>
        <taxon>Cylindrospermopsis</taxon>
    </lineage>
</organism>
<dbReference type="Proteomes" id="UP000192997">
    <property type="component" value="Unassembled WGS sequence"/>
</dbReference>
<dbReference type="InterPro" id="IPR058792">
    <property type="entry name" value="Beta-barrel_RND_2"/>
</dbReference>
<evidence type="ECO:0000256" key="4">
    <source>
        <dbReference type="SAM" id="Phobius"/>
    </source>
</evidence>
<dbReference type="PANTHER" id="PTHR30469:SF15">
    <property type="entry name" value="HLYD FAMILY OF SECRETION PROTEINS"/>
    <property type="match status" value="1"/>
</dbReference>
<dbReference type="Pfam" id="PF25917">
    <property type="entry name" value="BSH_RND"/>
    <property type="match status" value="1"/>
</dbReference>
<evidence type="ECO:0000256" key="2">
    <source>
        <dbReference type="SAM" id="Coils"/>
    </source>
</evidence>
<dbReference type="Gene3D" id="2.40.420.20">
    <property type="match status" value="1"/>
</dbReference>
<evidence type="ECO:0000259" key="5">
    <source>
        <dbReference type="Pfam" id="PF25917"/>
    </source>
</evidence>
<protein>
    <submittedName>
        <fullName evidence="7">Uncharacterized protein</fullName>
    </submittedName>
</protein>
<dbReference type="GO" id="GO:0015562">
    <property type="term" value="F:efflux transmembrane transporter activity"/>
    <property type="evidence" value="ECO:0007669"/>
    <property type="project" value="TreeGrafter"/>
</dbReference>
<feature type="domain" description="Multidrug resistance protein MdtA-like barrel-sandwich hybrid" evidence="5">
    <location>
        <begin position="97"/>
        <end position="231"/>
    </location>
</feature>
<dbReference type="InterPro" id="IPR058625">
    <property type="entry name" value="MdtA-like_BSH"/>
</dbReference>
<evidence type="ECO:0000313" key="8">
    <source>
        <dbReference type="Proteomes" id="UP000192997"/>
    </source>
</evidence>
<keyword evidence="4" id="KW-0812">Transmembrane</keyword>
<feature type="domain" description="CusB-like beta-barrel" evidence="6">
    <location>
        <begin position="245"/>
        <end position="299"/>
    </location>
</feature>
<evidence type="ECO:0000256" key="3">
    <source>
        <dbReference type="SAM" id="MobiDB-lite"/>
    </source>
</evidence>
<dbReference type="PANTHER" id="PTHR30469">
    <property type="entry name" value="MULTIDRUG RESISTANCE PROTEIN MDTA"/>
    <property type="match status" value="1"/>
</dbReference>